<evidence type="ECO:0000256" key="1">
    <source>
        <dbReference type="SAM" id="MobiDB-lite"/>
    </source>
</evidence>
<name>A0ABT1LEP7_9HYPH</name>
<feature type="compositionally biased region" description="Basic residues" evidence="1">
    <location>
        <begin position="137"/>
        <end position="152"/>
    </location>
</feature>
<evidence type="ECO:0000313" key="2">
    <source>
        <dbReference type="EMBL" id="MCP8939215.1"/>
    </source>
</evidence>
<feature type="compositionally biased region" description="Pro residues" evidence="1">
    <location>
        <begin position="30"/>
        <end position="40"/>
    </location>
</feature>
<feature type="region of interest" description="Disordered" evidence="1">
    <location>
        <begin position="137"/>
        <end position="170"/>
    </location>
</feature>
<proteinExistence type="predicted"/>
<organism evidence="2 3">
    <name type="scientific">Alsobacter ponti</name>
    <dbReference type="NCBI Taxonomy" id="2962936"/>
    <lineage>
        <taxon>Bacteria</taxon>
        <taxon>Pseudomonadati</taxon>
        <taxon>Pseudomonadota</taxon>
        <taxon>Alphaproteobacteria</taxon>
        <taxon>Hyphomicrobiales</taxon>
        <taxon>Alsobacteraceae</taxon>
        <taxon>Alsobacter</taxon>
    </lineage>
</organism>
<dbReference type="InterPro" id="IPR046083">
    <property type="entry name" value="DUF6101"/>
</dbReference>
<keyword evidence="3" id="KW-1185">Reference proteome</keyword>
<feature type="compositionally biased region" description="Basic and acidic residues" evidence="1">
    <location>
        <begin position="159"/>
        <end position="170"/>
    </location>
</feature>
<sequence>MWSSPCEQDNRPEKAAAPGSAPARGAPGAGPAPAPSPAPPHRSAASGRPTGVVLRRRAEPDGRELYEVAIAFGGGRAETPVHLAADDETVIARWQGFARELGLKLIVEAEDGAQTVFYEQIGAVRLGERHSRRRPGALLRRRPRFLTRRRPGRMPESPAVHREREIIARS</sequence>
<feature type="region of interest" description="Disordered" evidence="1">
    <location>
        <begin position="1"/>
        <end position="58"/>
    </location>
</feature>
<feature type="compositionally biased region" description="Low complexity" evidence="1">
    <location>
        <begin position="15"/>
        <end position="29"/>
    </location>
</feature>
<dbReference type="EMBL" id="JANCLU010000010">
    <property type="protein sequence ID" value="MCP8939215.1"/>
    <property type="molecule type" value="Genomic_DNA"/>
</dbReference>
<dbReference type="RefSeq" id="WP_254742276.1">
    <property type="nucleotide sequence ID" value="NZ_JANCLU010000010.1"/>
</dbReference>
<accession>A0ABT1LEP7</accession>
<gene>
    <name evidence="2" type="ORF">NK718_11865</name>
</gene>
<reference evidence="2 3" key="1">
    <citation type="submission" date="2022-07" db="EMBL/GenBank/DDBJ databases">
        <authorList>
            <person name="Li W.-J."/>
            <person name="Deng Q.-Q."/>
        </authorList>
    </citation>
    <scope>NUCLEOTIDE SEQUENCE [LARGE SCALE GENOMIC DNA]</scope>
    <source>
        <strain evidence="2 3">SYSU M60028</strain>
    </source>
</reference>
<comment type="caution">
    <text evidence="2">The sequence shown here is derived from an EMBL/GenBank/DDBJ whole genome shotgun (WGS) entry which is preliminary data.</text>
</comment>
<protein>
    <submittedName>
        <fullName evidence="2">DUF6101 family protein</fullName>
    </submittedName>
</protein>
<dbReference type="Proteomes" id="UP001205890">
    <property type="component" value="Unassembled WGS sequence"/>
</dbReference>
<dbReference type="Pfam" id="PF19596">
    <property type="entry name" value="DUF6101"/>
    <property type="match status" value="1"/>
</dbReference>
<evidence type="ECO:0000313" key="3">
    <source>
        <dbReference type="Proteomes" id="UP001205890"/>
    </source>
</evidence>